<dbReference type="Proteomes" id="UP000020218">
    <property type="component" value="Unassembled WGS sequence"/>
</dbReference>
<dbReference type="InterPro" id="IPR036388">
    <property type="entry name" value="WH-like_DNA-bd_sf"/>
</dbReference>
<keyword evidence="4 7" id="KW-0238">DNA-binding</keyword>
<dbReference type="SMART" id="SM00448">
    <property type="entry name" value="REC"/>
    <property type="match status" value="1"/>
</dbReference>
<dbReference type="InterPro" id="IPR001789">
    <property type="entry name" value="Sig_transdc_resp-reg_receiver"/>
</dbReference>
<dbReference type="GO" id="GO:0005829">
    <property type="term" value="C:cytosol"/>
    <property type="evidence" value="ECO:0007669"/>
    <property type="project" value="TreeGrafter"/>
</dbReference>
<dbReference type="PROSITE" id="PS51755">
    <property type="entry name" value="OMPR_PHOB"/>
    <property type="match status" value="1"/>
</dbReference>
<sequence>MKIAYLEDEPDRAATVCEWLRAAAWEVEHFNSGLACVQAVEKHPYDVCLLDWMVPDLSGLEVMARLQFRLRRSMPPVVFTTGRDSEADIVAVLQAGADDYLVKPLSRSLLLARLDVVARRRGGIAGASLRQDFGRLSVDHGRRQIAVGGALVTLTERETDLALYLLQNVGRVLSREQLLLVVWAVNPQVDTRTIDVHASSLRRKLGLTPEFGWRLSSVYGHGYRLERERNDP</sequence>
<dbReference type="SUPFAM" id="SSF52172">
    <property type="entry name" value="CheY-like"/>
    <property type="match status" value="1"/>
</dbReference>
<dbReference type="AlphaFoldDB" id="A0A011N204"/>
<evidence type="ECO:0000256" key="3">
    <source>
        <dbReference type="ARBA" id="ARBA00023015"/>
    </source>
</evidence>
<proteinExistence type="predicted"/>
<reference evidence="10" key="1">
    <citation type="submission" date="2014-02" db="EMBL/GenBank/DDBJ databases">
        <title>Expanding our view of genomic diversity in Candidatus Accumulibacter clades.</title>
        <authorList>
            <person name="Skennerton C.T."/>
            <person name="Barr J.J."/>
            <person name="Slater F.R."/>
            <person name="Bond P.L."/>
            <person name="Tyson G.W."/>
        </authorList>
    </citation>
    <scope>NUCLEOTIDE SEQUENCE [LARGE SCALE GENOMIC DNA]</scope>
</reference>
<comment type="caution">
    <text evidence="10">The sequence shown here is derived from an EMBL/GenBank/DDBJ whole genome shotgun (WGS) entry which is preliminary data.</text>
</comment>
<dbReference type="PANTHER" id="PTHR48111">
    <property type="entry name" value="REGULATOR OF RPOS"/>
    <property type="match status" value="1"/>
</dbReference>
<evidence type="ECO:0000256" key="2">
    <source>
        <dbReference type="ARBA" id="ARBA00023012"/>
    </source>
</evidence>
<dbReference type="GO" id="GO:0000976">
    <property type="term" value="F:transcription cis-regulatory region binding"/>
    <property type="evidence" value="ECO:0007669"/>
    <property type="project" value="TreeGrafter"/>
</dbReference>
<evidence type="ECO:0000259" key="9">
    <source>
        <dbReference type="PROSITE" id="PS51755"/>
    </source>
</evidence>
<evidence type="ECO:0000313" key="10">
    <source>
        <dbReference type="EMBL" id="EXI68921.1"/>
    </source>
</evidence>
<dbReference type="InterPro" id="IPR039420">
    <property type="entry name" value="WalR-like"/>
</dbReference>
<dbReference type="Gene3D" id="1.10.10.10">
    <property type="entry name" value="Winged helix-like DNA-binding domain superfamily/Winged helix DNA-binding domain"/>
    <property type="match status" value="1"/>
</dbReference>
<dbReference type="InterPro" id="IPR001867">
    <property type="entry name" value="OmpR/PhoB-type_DNA-bd"/>
</dbReference>
<evidence type="ECO:0000256" key="1">
    <source>
        <dbReference type="ARBA" id="ARBA00022553"/>
    </source>
</evidence>
<name>A0A011N204_9PROT</name>
<keyword evidence="5" id="KW-0804">Transcription</keyword>
<dbReference type="InterPro" id="IPR011006">
    <property type="entry name" value="CheY-like_superfamily"/>
</dbReference>
<dbReference type="GO" id="GO:0000156">
    <property type="term" value="F:phosphorelay response regulator activity"/>
    <property type="evidence" value="ECO:0007669"/>
    <property type="project" value="TreeGrafter"/>
</dbReference>
<evidence type="ECO:0000259" key="8">
    <source>
        <dbReference type="PROSITE" id="PS50110"/>
    </source>
</evidence>
<dbReference type="Pfam" id="PF00072">
    <property type="entry name" value="Response_reg"/>
    <property type="match status" value="1"/>
</dbReference>
<feature type="modified residue" description="4-aspartylphosphate" evidence="6">
    <location>
        <position position="51"/>
    </location>
</feature>
<evidence type="ECO:0000313" key="11">
    <source>
        <dbReference type="Proteomes" id="UP000020218"/>
    </source>
</evidence>
<dbReference type="EMBL" id="JFAX01000003">
    <property type="protein sequence ID" value="EXI68921.1"/>
    <property type="molecule type" value="Genomic_DNA"/>
</dbReference>
<dbReference type="PROSITE" id="PS50110">
    <property type="entry name" value="RESPONSE_REGULATORY"/>
    <property type="match status" value="1"/>
</dbReference>
<dbReference type="PANTHER" id="PTHR48111:SF1">
    <property type="entry name" value="TWO-COMPONENT RESPONSE REGULATOR ORR33"/>
    <property type="match status" value="1"/>
</dbReference>
<dbReference type="GO" id="GO:0006355">
    <property type="term" value="P:regulation of DNA-templated transcription"/>
    <property type="evidence" value="ECO:0007669"/>
    <property type="project" value="InterPro"/>
</dbReference>
<dbReference type="CDD" id="cd00383">
    <property type="entry name" value="trans_reg_C"/>
    <property type="match status" value="1"/>
</dbReference>
<dbReference type="Gene3D" id="3.40.50.2300">
    <property type="match status" value="1"/>
</dbReference>
<dbReference type="GO" id="GO:0032993">
    <property type="term" value="C:protein-DNA complex"/>
    <property type="evidence" value="ECO:0007669"/>
    <property type="project" value="TreeGrafter"/>
</dbReference>
<dbReference type="STRING" id="1454001.AW08_00747"/>
<feature type="DNA-binding region" description="OmpR/PhoB-type" evidence="7">
    <location>
        <begin position="126"/>
        <end position="227"/>
    </location>
</feature>
<feature type="domain" description="Response regulatory" evidence="8">
    <location>
        <begin position="2"/>
        <end position="118"/>
    </location>
</feature>
<gene>
    <name evidence="10" type="primary">regX3</name>
    <name evidence="10" type="ORF">AW08_00747</name>
</gene>
<dbReference type="PATRIC" id="fig|1454001.3.peg.690"/>
<dbReference type="Pfam" id="PF00486">
    <property type="entry name" value="Trans_reg_C"/>
    <property type="match status" value="1"/>
</dbReference>
<evidence type="ECO:0000256" key="4">
    <source>
        <dbReference type="ARBA" id="ARBA00023125"/>
    </source>
</evidence>
<protein>
    <submittedName>
        <fullName evidence="10">Sensory transduction protein regX3</fullName>
    </submittedName>
</protein>
<evidence type="ECO:0000256" key="7">
    <source>
        <dbReference type="PROSITE-ProRule" id="PRU01091"/>
    </source>
</evidence>
<dbReference type="CDD" id="cd17574">
    <property type="entry name" value="REC_OmpR"/>
    <property type="match status" value="1"/>
</dbReference>
<keyword evidence="1 6" id="KW-0597">Phosphoprotein</keyword>
<accession>A0A011N204</accession>
<keyword evidence="2" id="KW-0902">Two-component regulatory system</keyword>
<organism evidence="10 11">
    <name type="scientific">Candidatus Accumulibacter adjunctus</name>
    <dbReference type="NCBI Taxonomy" id="1454001"/>
    <lineage>
        <taxon>Bacteria</taxon>
        <taxon>Pseudomonadati</taxon>
        <taxon>Pseudomonadota</taxon>
        <taxon>Betaproteobacteria</taxon>
        <taxon>Candidatus Accumulibacter</taxon>
    </lineage>
</organism>
<feature type="domain" description="OmpR/PhoB-type" evidence="9">
    <location>
        <begin position="126"/>
        <end position="227"/>
    </location>
</feature>
<evidence type="ECO:0000256" key="6">
    <source>
        <dbReference type="PROSITE-ProRule" id="PRU00169"/>
    </source>
</evidence>
<keyword evidence="11" id="KW-1185">Reference proteome</keyword>
<dbReference type="SMART" id="SM00862">
    <property type="entry name" value="Trans_reg_C"/>
    <property type="match status" value="1"/>
</dbReference>
<evidence type="ECO:0000256" key="5">
    <source>
        <dbReference type="ARBA" id="ARBA00023163"/>
    </source>
</evidence>
<keyword evidence="3" id="KW-0805">Transcription regulation</keyword>